<name>A0A8H9LM64_KITAU</name>
<reference evidence="1" key="1">
    <citation type="journal article" date="2014" name="Int. J. Syst. Evol. Microbiol.">
        <title>Complete genome sequence of Corynebacterium casei LMG S-19264T (=DSM 44701T), isolated from a smear-ripened cheese.</title>
        <authorList>
            <consortium name="US DOE Joint Genome Institute (JGI-PGF)"/>
            <person name="Walter F."/>
            <person name="Albersmeier A."/>
            <person name="Kalinowski J."/>
            <person name="Ruckert C."/>
        </authorList>
    </citation>
    <scope>NUCLEOTIDE SEQUENCE</scope>
    <source>
        <strain evidence="1">JCM 4434</strain>
    </source>
</reference>
<sequence length="52" mass="5906">MGLDVFRHSELPDLTSWEALLRTVTESFGDEDDVLMDIAMGLRHADFPVLSR</sequence>
<dbReference type="EMBL" id="BMUB01000005">
    <property type="protein sequence ID" value="GGU72815.1"/>
    <property type="molecule type" value="Genomic_DNA"/>
</dbReference>
<dbReference type="GeneID" id="97485663"/>
<proteinExistence type="predicted"/>
<gene>
    <name evidence="1" type="ORF">GCM10010502_25530</name>
</gene>
<dbReference type="Proteomes" id="UP000610124">
    <property type="component" value="Unassembled WGS sequence"/>
</dbReference>
<accession>A0A8H9LM64</accession>
<evidence type="ECO:0000313" key="1">
    <source>
        <dbReference type="EMBL" id="GGU72815.1"/>
    </source>
</evidence>
<evidence type="ECO:0000313" key="2">
    <source>
        <dbReference type="Proteomes" id="UP000610124"/>
    </source>
</evidence>
<organism evidence="1 2">
    <name type="scientific">Kitasatospora aureofaciens</name>
    <name type="common">Streptomyces aureofaciens</name>
    <dbReference type="NCBI Taxonomy" id="1894"/>
    <lineage>
        <taxon>Bacteria</taxon>
        <taxon>Bacillati</taxon>
        <taxon>Actinomycetota</taxon>
        <taxon>Actinomycetes</taxon>
        <taxon>Kitasatosporales</taxon>
        <taxon>Streptomycetaceae</taxon>
        <taxon>Kitasatospora</taxon>
    </lineage>
</organism>
<protein>
    <submittedName>
        <fullName evidence="1">Uncharacterized protein</fullName>
    </submittedName>
</protein>
<dbReference type="RefSeq" id="WP_157846542.1">
    <property type="nucleotide sequence ID" value="NZ_BMUB01000005.1"/>
</dbReference>
<dbReference type="AlphaFoldDB" id="A0A8H9LM64"/>
<comment type="caution">
    <text evidence="1">The sequence shown here is derived from an EMBL/GenBank/DDBJ whole genome shotgun (WGS) entry which is preliminary data.</text>
</comment>
<reference evidence="1" key="2">
    <citation type="submission" date="2020-09" db="EMBL/GenBank/DDBJ databases">
        <authorList>
            <person name="Sun Q."/>
            <person name="Ohkuma M."/>
        </authorList>
    </citation>
    <scope>NUCLEOTIDE SEQUENCE</scope>
    <source>
        <strain evidence="1">JCM 4434</strain>
    </source>
</reference>